<gene>
    <name evidence="7" type="ORF">Syun_009970</name>
</gene>
<dbReference type="Gene3D" id="3.30.200.20">
    <property type="entry name" value="Phosphorylase Kinase, domain 1"/>
    <property type="match status" value="1"/>
</dbReference>
<evidence type="ECO:0000256" key="3">
    <source>
        <dbReference type="ARBA" id="ARBA00022741"/>
    </source>
</evidence>
<keyword evidence="5" id="KW-0067">ATP-binding</keyword>
<evidence type="ECO:0000256" key="4">
    <source>
        <dbReference type="ARBA" id="ARBA00022777"/>
    </source>
</evidence>
<accession>A0AAP0PST3</accession>
<dbReference type="PANTHER" id="PTHR27002">
    <property type="entry name" value="RECEPTOR-LIKE SERINE/THREONINE-PROTEIN KINASE SD1-8"/>
    <property type="match status" value="1"/>
</dbReference>
<dbReference type="AlphaFoldDB" id="A0AAP0PST3"/>
<evidence type="ECO:0000313" key="7">
    <source>
        <dbReference type="EMBL" id="KAK9151661.1"/>
    </source>
</evidence>
<dbReference type="GO" id="GO:0004713">
    <property type="term" value="F:protein tyrosine kinase activity"/>
    <property type="evidence" value="ECO:0007669"/>
    <property type="project" value="InterPro"/>
</dbReference>
<evidence type="ECO:0000256" key="5">
    <source>
        <dbReference type="ARBA" id="ARBA00022840"/>
    </source>
</evidence>
<name>A0AAP0PST3_9MAGN</name>
<protein>
    <recommendedName>
        <fullName evidence="6">Protein kinase domain-containing protein</fullName>
    </recommendedName>
</protein>
<dbReference type="InterPro" id="IPR020635">
    <property type="entry name" value="Tyr_kinase_cat_dom"/>
</dbReference>
<dbReference type="SUPFAM" id="SSF56112">
    <property type="entry name" value="Protein kinase-like (PK-like)"/>
    <property type="match status" value="1"/>
</dbReference>
<dbReference type="Pfam" id="PF07714">
    <property type="entry name" value="PK_Tyr_Ser-Thr"/>
    <property type="match status" value="1"/>
</dbReference>
<keyword evidence="1" id="KW-0723">Serine/threonine-protein kinase</keyword>
<dbReference type="SMART" id="SM00219">
    <property type="entry name" value="TyrKc"/>
    <property type="match status" value="1"/>
</dbReference>
<proteinExistence type="predicted"/>
<keyword evidence="3" id="KW-0547">Nucleotide-binding</keyword>
<dbReference type="EMBL" id="JBBNAF010000004">
    <property type="protein sequence ID" value="KAK9151661.1"/>
    <property type="molecule type" value="Genomic_DNA"/>
</dbReference>
<dbReference type="InterPro" id="IPR011009">
    <property type="entry name" value="Kinase-like_dom_sf"/>
</dbReference>
<dbReference type="Proteomes" id="UP001420932">
    <property type="component" value="Unassembled WGS sequence"/>
</dbReference>
<dbReference type="InterPro" id="IPR000719">
    <property type="entry name" value="Prot_kinase_dom"/>
</dbReference>
<keyword evidence="8" id="KW-1185">Reference proteome</keyword>
<dbReference type="GO" id="GO:0005886">
    <property type="term" value="C:plasma membrane"/>
    <property type="evidence" value="ECO:0007669"/>
    <property type="project" value="TreeGrafter"/>
</dbReference>
<organism evidence="7 8">
    <name type="scientific">Stephania yunnanensis</name>
    <dbReference type="NCBI Taxonomy" id="152371"/>
    <lineage>
        <taxon>Eukaryota</taxon>
        <taxon>Viridiplantae</taxon>
        <taxon>Streptophyta</taxon>
        <taxon>Embryophyta</taxon>
        <taxon>Tracheophyta</taxon>
        <taxon>Spermatophyta</taxon>
        <taxon>Magnoliopsida</taxon>
        <taxon>Ranunculales</taxon>
        <taxon>Menispermaceae</taxon>
        <taxon>Menispermoideae</taxon>
        <taxon>Cissampelideae</taxon>
        <taxon>Stephania</taxon>
    </lineage>
</organism>
<dbReference type="InterPro" id="IPR001245">
    <property type="entry name" value="Ser-Thr/Tyr_kinase_cat_dom"/>
</dbReference>
<reference evidence="7 8" key="1">
    <citation type="submission" date="2024-01" db="EMBL/GenBank/DDBJ databases">
        <title>Genome assemblies of Stephania.</title>
        <authorList>
            <person name="Yang L."/>
        </authorList>
    </citation>
    <scope>NUCLEOTIDE SEQUENCE [LARGE SCALE GENOMIC DNA]</scope>
    <source>
        <strain evidence="7">YNDBR</strain>
        <tissue evidence="7">Leaf</tissue>
    </source>
</reference>
<feature type="domain" description="Protein kinase" evidence="6">
    <location>
        <begin position="107"/>
        <end position="280"/>
    </location>
</feature>
<keyword evidence="4" id="KW-0418">Kinase</keyword>
<evidence type="ECO:0000256" key="1">
    <source>
        <dbReference type="ARBA" id="ARBA00022527"/>
    </source>
</evidence>
<dbReference type="GO" id="GO:0004674">
    <property type="term" value="F:protein serine/threonine kinase activity"/>
    <property type="evidence" value="ECO:0007669"/>
    <property type="project" value="UniProtKB-KW"/>
</dbReference>
<dbReference type="PANTHER" id="PTHR27002:SF925">
    <property type="entry name" value="RECEPTOR-LIKE SERINE_THREONINE-PROTEIN KINASE"/>
    <property type="match status" value="1"/>
</dbReference>
<evidence type="ECO:0000256" key="2">
    <source>
        <dbReference type="ARBA" id="ARBA00022679"/>
    </source>
</evidence>
<comment type="caution">
    <text evidence="7">The sequence shown here is derived from an EMBL/GenBank/DDBJ whole genome shotgun (WGS) entry which is preliminary data.</text>
</comment>
<keyword evidence="2" id="KW-0808">Transferase</keyword>
<dbReference type="GO" id="GO:0005524">
    <property type="term" value="F:ATP binding"/>
    <property type="evidence" value="ECO:0007669"/>
    <property type="project" value="UniProtKB-KW"/>
</dbReference>
<dbReference type="FunFam" id="3.30.200.20:FF:000951">
    <property type="entry name" value="Uncharacterized protein"/>
    <property type="match status" value="1"/>
</dbReference>
<evidence type="ECO:0000259" key="6">
    <source>
        <dbReference type="PROSITE" id="PS50011"/>
    </source>
</evidence>
<evidence type="ECO:0000313" key="8">
    <source>
        <dbReference type="Proteomes" id="UP001420932"/>
    </source>
</evidence>
<sequence length="280" mass="31187">MTDEALGLKKEGRRGLSQVYYACNIIYSTSTFLLGNALFKKQVEGLELLQRDVSTPKELLEGVQATEQNYVLTVFDNFSASVVVDGHNDADLPLFSLASVSAATHNFSSANELGQGGFGPVYKGTLLNGQEVAVKRLSRDSGQGLEELKNEMMLIAKLQHKNLVRLLGCCIEGDEKTLQQFWFLATHTNKLFIRDSLFRLANSAMQRNKTTDTSSTTTGRDGTRTIAGDETDDRFINITFILNVAQNLDASYLNEFLKESKKVLLKDRPRFQKVAMRVKS</sequence>
<dbReference type="PROSITE" id="PS50011">
    <property type="entry name" value="PROTEIN_KINASE_DOM"/>
    <property type="match status" value="1"/>
</dbReference>